<organism evidence="2 3">
    <name type="scientific">Spirosoma sordidisoli</name>
    <dbReference type="NCBI Taxonomy" id="2502893"/>
    <lineage>
        <taxon>Bacteria</taxon>
        <taxon>Pseudomonadati</taxon>
        <taxon>Bacteroidota</taxon>
        <taxon>Cytophagia</taxon>
        <taxon>Cytophagales</taxon>
        <taxon>Cytophagaceae</taxon>
        <taxon>Spirosoma</taxon>
    </lineage>
</organism>
<proteinExistence type="predicted"/>
<keyword evidence="3" id="KW-1185">Reference proteome</keyword>
<evidence type="ECO:0000313" key="2">
    <source>
        <dbReference type="EMBL" id="RYC71490.1"/>
    </source>
</evidence>
<feature type="signal peptide" evidence="1">
    <location>
        <begin position="1"/>
        <end position="28"/>
    </location>
</feature>
<comment type="caution">
    <text evidence="2">The sequence shown here is derived from an EMBL/GenBank/DDBJ whole genome shotgun (WGS) entry which is preliminary data.</text>
</comment>
<keyword evidence="1" id="KW-0732">Signal</keyword>
<reference evidence="2 3" key="1">
    <citation type="submission" date="2019-01" db="EMBL/GenBank/DDBJ databases">
        <title>Spirosoma flava sp. nov., a propanil-degrading bacterium isolated from herbicide-contaminated soil.</title>
        <authorList>
            <person name="Zhang L."/>
            <person name="Jiang J.-D."/>
        </authorList>
    </citation>
    <scope>NUCLEOTIDE SEQUENCE [LARGE SCALE GENOMIC DNA]</scope>
    <source>
        <strain evidence="2 3">TY50</strain>
    </source>
</reference>
<gene>
    <name evidence="2" type="ORF">EQG79_04945</name>
</gene>
<name>A0A4Q2UUL1_9BACT</name>
<protein>
    <recommendedName>
        <fullName evidence="4">DUF4377 domain-containing protein</fullName>
    </recommendedName>
</protein>
<dbReference type="PROSITE" id="PS51257">
    <property type="entry name" value="PROKAR_LIPOPROTEIN"/>
    <property type="match status" value="1"/>
</dbReference>
<accession>A0A4Q2UUL1</accession>
<dbReference type="EMBL" id="SBLB01000001">
    <property type="protein sequence ID" value="RYC71490.1"/>
    <property type="molecule type" value="Genomic_DNA"/>
</dbReference>
<evidence type="ECO:0000256" key="1">
    <source>
        <dbReference type="SAM" id="SignalP"/>
    </source>
</evidence>
<dbReference type="AlphaFoldDB" id="A0A4Q2UUL1"/>
<dbReference type="Proteomes" id="UP000290407">
    <property type="component" value="Unassembled WGS sequence"/>
</dbReference>
<feature type="chain" id="PRO_5020675383" description="DUF4377 domain-containing protein" evidence="1">
    <location>
        <begin position="29"/>
        <end position="139"/>
    </location>
</feature>
<sequence length="139" mass="14946">MKSLIRFFAAPLLGLSMLCACQSQPSDATPSDKVALGFQKSARLASGLTVRVDSLTDSRCPTGVTCIWAGQAVAAVTISAGADAQTRRLVLEPGQANRRDSTTVLFDNVTYKVVLREVIPYPVGNERPEQRAIIQIARL</sequence>
<evidence type="ECO:0008006" key="4">
    <source>
        <dbReference type="Google" id="ProtNLM"/>
    </source>
</evidence>
<evidence type="ECO:0000313" key="3">
    <source>
        <dbReference type="Proteomes" id="UP000290407"/>
    </source>
</evidence>
<dbReference type="RefSeq" id="WP_129600366.1">
    <property type="nucleotide sequence ID" value="NZ_SBLB01000001.1"/>
</dbReference>